<dbReference type="SUPFAM" id="SSF56529">
    <property type="entry name" value="FAH"/>
    <property type="match status" value="1"/>
</dbReference>
<dbReference type="EMBL" id="JAAEDL010000032">
    <property type="protein sequence ID" value="MBR0683426.1"/>
    <property type="molecule type" value="Genomic_DNA"/>
</dbReference>
<organism evidence="1 2">
    <name type="scientific">Neoroseomonas eburnea</name>
    <dbReference type="NCBI Taxonomy" id="1346889"/>
    <lineage>
        <taxon>Bacteria</taxon>
        <taxon>Pseudomonadati</taxon>
        <taxon>Pseudomonadota</taxon>
        <taxon>Alphaproteobacteria</taxon>
        <taxon>Acetobacterales</taxon>
        <taxon>Acetobacteraceae</taxon>
        <taxon>Neoroseomonas</taxon>
    </lineage>
</organism>
<dbReference type="Proteomes" id="UP001138709">
    <property type="component" value="Unassembled WGS sequence"/>
</dbReference>
<dbReference type="InterPro" id="IPR036663">
    <property type="entry name" value="Fumarylacetoacetase_C_sf"/>
</dbReference>
<evidence type="ECO:0000313" key="2">
    <source>
        <dbReference type="Proteomes" id="UP001138709"/>
    </source>
</evidence>
<proteinExistence type="predicted"/>
<accession>A0A9X9XI90</accession>
<protein>
    <recommendedName>
        <fullName evidence="3">Hydratase</fullName>
    </recommendedName>
</protein>
<dbReference type="Gene3D" id="3.90.850.10">
    <property type="entry name" value="Fumarylacetoacetase-like, C-terminal domain"/>
    <property type="match status" value="1"/>
</dbReference>
<reference evidence="1" key="2">
    <citation type="journal article" date="2021" name="Syst. Appl. Microbiol.">
        <title>Roseomonas hellenica sp. nov., isolated from roots of wild-growing Alkanna tinctoria.</title>
        <authorList>
            <person name="Rat A."/>
            <person name="Naranjo H.D."/>
            <person name="Lebbe L."/>
            <person name="Cnockaert M."/>
            <person name="Krigas N."/>
            <person name="Grigoriadou K."/>
            <person name="Maloupa E."/>
            <person name="Willems A."/>
        </authorList>
    </citation>
    <scope>NUCLEOTIDE SEQUENCE</scope>
    <source>
        <strain evidence="1">LMG 31228</strain>
    </source>
</reference>
<reference evidence="1" key="1">
    <citation type="submission" date="2020-01" db="EMBL/GenBank/DDBJ databases">
        <authorList>
            <person name="Rat A."/>
        </authorList>
    </citation>
    <scope>NUCLEOTIDE SEQUENCE</scope>
    <source>
        <strain evidence="1">LMG 31228</strain>
    </source>
</reference>
<dbReference type="AlphaFoldDB" id="A0A9X9XI90"/>
<name>A0A9X9XI90_9PROT</name>
<evidence type="ECO:0000313" key="1">
    <source>
        <dbReference type="EMBL" id="MBR0683426.1"/>
    </source>
</evidence>
<evidence type="ECO:0008006" key="3">
    <source>
        <dbReference type="Google" id="ProtNLM"/>
    </source>
</evidence>
<gene>
    <name evidence="1" type="ORF">GXW74_23270</name>
</gene>
<dbReference type="RefSeq" id="WP_211848995.1">
    <property type="nucleotide sequence ID" value="NZ_JAAEDL010000032.1"/>
</dbReference>
<dbReference type="GO" id="GO:0003824">
    <property type="term" value="F:catalytic activity"/>
    <property type="evidence" value="ECO:0007669"/>
    <property type="project" value="InterPro"/>
</dbReference>
<comment type="caution">
    <text evidence="1">The sequence shown here is derived from an EMBL/GenBank/DDBJ whole genome shotgun (WGS) entry which is preliminary data.</text>
</comment>
<sequence>MDHEAIARAAAYLAEAFEKGNPLAPLPDWLRPEDPGTGAEIAGAVLEALGVAPCGLRLAPGPLGEPVAGPMLEARLLRSGTPIALGTLRHGRLSAAAIGVLAEALEPGTAGAPVLAAVHAALDVSASRFRDGPVDGNACAADLAGLGLVVAGPAAVLPDGPVTVACAAEPRRPRGAPTNLRDAFASAAAAARALGGLPAGALLVVAGLSPTAAPQAGETWTARLGEIGRAQAPFSGGG</sequence>
<keyword evidence="2" id="KW-1185">Reference proteome</keyword>